<evidence type="ECO:0000256" key="2">
    <source>
        <dbReference type="ARBA" id="ARBA00022553"/>
    </source>
</evidence>
<dbReference type="GO" id="GO:0044550">
    <property type="term" value="P:secondary metabolite biosynthetic process"/>
    <property type="evidence" value="ECO:0007669"/>
    <property type="project" value="TreeGrafter"/>
</dbReference>
<dbReference type="AlphaFoldDB" id="A0A6A5YS05"/>
<accession>A0A6A5YS05</accession>
<evidence type="ECO:0000256" key="3">
    <source>
        <dbReference type="ARBA" id="ARBA00022598"/>
    </source>
</evidence>
<dbReference type="PANTHER" id="PTHR45527:SF11">
    <property type="entry name" value="NONRIBOSOMAL PEPTIDE SYNTHETASE 5"/>
    <property type="match status" value="1"/>
</dbReference>
<organism evidence="6 7">
    <name type="scientific">Lophiotrema nucula</name>
    <dbReference type="NCBI Taxonomy" id="690887"/>
    <lineage>
        <taxon>Eukaryota</taxon>
        <taxon>Fungi</taxon>
        <taxon>Dikarya</taxon>
        <taxon>Ascomycota</taxon>
        <taxon>Pezizomycotina</taxon>
        <taxon>Dothideomycetes</taxon>
        <taxon>Pleosporomycetidae</taxon>
        <taxon>Pleosporales</taxon>
        <taxon>Lophiotremataceae</taxon>
        <taxon>Lophiotrema</taxon>
    </lineage>
</organism>
<dbReference type="Gene3D" id="3.30.559.10">
    <property type="entry name" value="Chloramphenicol acetyltransferase-like domain"/>
    <property type="match status" value="1"/>
</dbReference>
<dbReference type="Proteomes" id="UP000799770">
    <property type="component" value="Unassembled WGS sequence"/>
</dbReference>
<proteinExistence type="inferred from homology"/>
<sequence>MFQNPTLSVMALKMTQPIIETDLPITPFSLLQAHSHVGTLVTIAAQICGVSIDTIEDIYHCTPAQVYFTDVTRHLTDYEDGYKHLAEQFVYRVSVDCNTEKLQRAWNQVHKRHRMLRTRIVRVAQETFQVVVQEPIPWLFSDNLEAYLANDTQTTFGFGAQLGRFAFVADEVTGHNYFVMTLHHALYDGWMLSLLWADVKRVYLDVAEAVTPADYRAMIKHVDQIDDRVSLHFWREHLHGVSCKPAWALISSPTPAYSAAAAVTHWIPLMGIENGHPGVTLSTMIYGTLAVLLGSLSASPDVIFHLIRTGRDCSVISIEDMVAPVLTRHPLRVRVDGNQNLGQYFQGIQADLSSMIDAQFTSWRAIRQLSPEADMACKSAYLVNVVVLDEPIGVVERDIGLELERSRESTPPPVPFWIRLVVAASGIKATASYDPQAFDKRSIEVLMHEYEALLLNVMLSGPEKEVNDVRPILGR</sequence>
<dbReference type="OrthoDB" id="416786at2759"/>
<dbReference type="EMBL" id="ML977340">
    <property type="protein sequence ID" value="KAF2109902.1"/>
    <property type="molecule type" value="Genomic_DNA"/>
</dbReference>
<dbReference type="GO" id="GO:0005737">
    <property type="term" value="C:cytoplasm"/>
    <property type="evidence" value="ECO:0007669"/>
    <property type="project" value="TreeGrafter"/>
</dbReference>
<evidence type="ECO:0000256" key="1">
    <source>
        <dbReference type="ARBA" id="ARBA00022450"/>
    </source>
</evidence>
<comment type="similarity">
    <text evidence="4">Belongs to the NRP synthetase family.</text>
</comment>
<dbReference type="Pfam" id="PF00668">
    <property type="entry name" value="Condensation"/>
    <property type="match status" value="1"/>
</dbReference>
<keyword evidence="3" id="KW-0436">Ligase</keyword>
<evidence type="ECO:0000256" key="4">
    <source>
        <dbReference type="ARBA" id="ARBA00029454"/>
    </source>
</evidence>
<dbReference type="InterPro" id="IPR023213">
    <property type="entry name" value="CAT-like_dom_sf"/>
</dbReference>
<keyword evidence="1" id="KW-0596">Phosphopantetheine</keyword>
<evidence type="ECO:0000313" key="7">
    <source>
        <dbReference type="Proteomes" id="UP000799770"/>
    </source>
</evidence>
<reference evidence="6" key="1">
    <citation type="journal article" date="2020" name="Stud. Mycol.">
        <title>101 Dothideomycetes genomes: a test case for predicting lifestyles and emergence of pathogens.</title>
        <authorList>
            <person name="Haridas S."/>
            <person name="Albert R."/>
            <person name="Binder M."/>
            <person name="Bloem J."/>
            <person name="Labutti K."/>
            <person name="Salamov A."/>
            <person name="Andreopoulos B."/>
            <person name="Baker S."/>
            <person name="Barry K."/>
            <person name="Bills G."/>
            <person name="Bluhm B."/>
            <person name="Cannon C."/>
            <person name="Castanera R."/>
            <person name="Culley D."/>
            <person name="Daum C."/>
            <person name="Ezra D."/>
            <person name="Gonzalez J."/>
            <person name="Henrissat B."/>
            <person name="Kuo A."/>
            <person name="Liang C."/>
            <person name="Lipzen A."/>
            <person name="Lutzoni F."/>
            <person name="Magnuson J."/>
            <person name="Mondo S."/>
            <person name="Nolan M."/>
            <person name="Ohm R."/>
            <person name="Pangilinan J."/>
            <person name="Park H.-J."/>
            <person name="Ramirez L."/>
            <person name="Alfaro M."/>
            <person name="Sun H."/>
            <person name="Tritt A."/>
            <person name="Yoshinaga Y."/>
            <person name="Zwiers L.-H."/>
            <person name="Turgeon B."/>
            <person name="Goodwin S."/>
            <person name="Spatafora J."/>
            <person name="Crous P."/>
            <person name="Grigoriev I."/>
        </authorList>
    </citation>
    <scope>NUCLEOTIDE SEQUENCE</scope>
    <source>
        <strain evidence="6">CBS 627.86</strain>
    </source>
</reference>
<keyword evidence="7" id="KW-1185">Reference proteome</keyword>
<dbReference type="SUPFAM" id="SSF52777">
    <property type="entry name" value="CoA-dependent acyltransferases"/>
    <property type="match status" value="2"/>
</dbReference>
<dbReference type="GO" id="GO:0016874">
    <property type="term" value="F:ligase activity"/>
    <property type="evidence" value="ECO:0007669"/>
    <property type="project" value="UniProtKB-KW"/>
</dbReference>
<feature type="domain" description="Condensation" evidence="5">
    <location>
        <begin position="56"/>
        <end position="468"/>
    </location>
</feature>
<name>A0A6A5YS05_9PLEO</name>
<dbReference type="GO" id="GO:0031177">
    <property type="term" value="F:phosphopantetheine binding"/>
    <property type="evidence" value="ECO:0007669"/>
    <property type="project" value="TreeGrafter"/>
</dbReference>
<evidence type="ECO:0000313" key="6">
    <source>
        <dbReference type="EMBL" id="KAF2109902.1"/>
    </source>
</evidence>
<gene>
    <name evidence="6" type="ORF">BDV96DRAFT_584783</name>
</gene>
<protein>
    <recommendedName>
        <fullName evidence="5">Condensation domain-containing protein</fullName>
    </recommendedName>
</protein>
<evidence type="ECO:0000259" key="5">
    <source>
        <dbReference type="Pfam" id="PF00668"/>
    </source>
</evidence>
<dbReference type="InterPro" id="IPR001242">
    <property type="entry name" value="Condensation_dom"/>
</dbReference>
<keyword evidence="2" id="KW-0597">Phosphoprotein</keyword>
<dbReference type="Gene3D" id="3.30.559.30">
    <property type="entry name" value="Nonribosomal peptide synthetase, condensation domain"/>
    <property type="match status" value="1"/>
</dbReference>
<dbReference type="PANTHER" id="PTHR45527">
    <property type="entry name" value="NONRIBOSOMAL PEPTIDE SYNTHETASE"/>
    <property type="match status" value="1"/>
</dbReference>
<dbReference type="GO" id="GO:0043041">
    <property type="term" value="P:amino acid activation for nonribosomal peptide biosynthetic process"/>
    <property type="evidence" value="ECO:0007669"/>
    <property type="project" value="TreeGrafter"/>
</dbReference>